<name>A0ABS0D3X4_9NOCA</name>
<evidence type="ECO:0000313" key="2">
    <source>
        <dbReference type="Proteomes" id="UP000707731"/>
    </source>
</evidence>
<organism evidence="1 2">
    <name type="scientific">Nocardia higoensis</name>
    <dbReference type="NCBI Taxonomy" id="228599"/>
    <lineage>
        <taxon>Bacteria</taxon>
        <taxon>Bacillati</taxon>
        <taxon>Actinomycetota</taxon>
        <taxon>Actinomycetes</taxon>
        <taxon>Mycobacteriales</taxon>
        <taxon>Nocardiaceae</taxon>
        <taxon>Nocardia</taxon>
    </lineage>
</organism>
<comment type="caution">
    <text evidence="1">The sequence shown here is derived from an EMBL/GenBank/DDBJ whole genome shotgun (WGS) entry which is preliminary data.</text>
</comment>
<dbReference type="RefSeq" id="WP_195000138.1">
    <property type="nucleotide sequence ID" value="NZ_JADLQN010000001.1"/>
</dbReference>
<protein>
    <recommendedName>
        <fullName evidence="3">CHAT domain-containing protein</fullName>
    </recommendedName>
</protein>
<keyword evidence="2" id="KW-1185">Reference proteome</keyword>
<evidence type="ECO:0000313" key="1">
    <source>
        <dbReference type="EMBL" id="MBF6353194.1"/>
    </source>
</evidence>
<dbReference type="EMBL" id="JADLQN010000001">
    <property type="protein sequence ID" value="MBF6353194.1"/>
    <property type="molecule type" value="Genomic_DNA"/>
</dbReference>
<proteinExistence type="predicted"/>
<reference evidence="1 2" key="1">
    <citation type="submission" date="2020-10" db="EMBL/GenBank/DDBJ databases">
        <title>Identification of Nocardia species via Next-generation sequencing and recognition of intraspecies genetic diversity.</title>
        <authorList>
            <person name="Li P."/>
            <person name="Li P."/>
            <person name="Lu B."/>
        </authorList>
    </citation>
    <scope>NUCLEOTIDE SEQUENCE [LARGE SCALE GENOMIC DNA]</scope>
    <source>
        <strain evidence="1 2">BJ06-0143</strain>
    </source>
</reference>
<accession>A0ABS0D3X4</accession>
<dbReference type="Proteomes" id="UP000707731">
    <property type="component" value="Unassembled WGS sequence"/>
</dbReference>
<sequence length="447" mass="48609">MTGPVDVLVRATDAGDTYLSWRWLDDPAHPEFAVLPAARVAEAGELLATGLPTALRGETAAAGVLRALTSGPFATREGERALSAALTDAVFPERLRRQIIERARTPAGVRVRCTPSPRLARMPWELLFVTAEQRLLEVVEFVHEPPAAVHAERPRLPENWEQARAHPALFVLDPPTPGGAVGYGPVLDRSDQLLFLRRLSRHAAGGRVPRAERASAISAMTRRDLSAALAVPRSRLFYLGHVSARSDEPGSAALHLSDTARTWGEAEPLRRVGPDGMPRADPRDHRPLAALDLLLGTVDADERVWHSYGSTGPQRGHELWPMPPRVAMIACEGHADFRAEETFGLVVAMIHAGAGLVTTTRWTLPADREFRRLPGIDADSRPVTDLALRVDAAHEAADPVADLTAWQRERLRAWCDGTAEVSTGTPLVWASPTHTIAPPRSVIVAAR</sequence>
<evidence type="ECO:0008006" key="3">
    <source>
        <dbReference type="Google" id="ProtNLM"/>
    </source>
</evidence>
<gene>
    <name evidence="1" type="ORF">IU449_01285</name>
</gene>